<dbReference type="InterPro" id="IPR017696">
    <property type="entry name" value="Mo_hydrolase_YgfJ"/>
</dbReference>
<dbReference type="InterPro" id="IPR025877">
    <property type="entry name" value="MobA-like_NTP_Trfase"/>
</dbReference>
<sequence>MIMKQKHLDCVMPAAGLSSRMGDWKLMLPYRQHTILDESIENALHFCSRVIVVAGHRHEELVKHCCRHDNVLVVINPHYQQGMFSSIQVGVEHVESEHFFICHGDMPCVPADIYQQVWALKGRCTVFPGTLNKPGHPVLLPKNMIDIIKNAPITSKMKPLIMAHTVKYLGLKCDEIYLDIDTPDAYQSLIKTQQS</sequence>
<accession>A0A2T3JHC0</accession>
<dbReference type="Gene3D" id="3.90.550.10">
    <property type="entry name" value="Spore Coat Polysaccharide Biosynthesis Protein SpsA, Chain A"/>
    <property type="match status" value="1"/>
</dbReference>
<dbReference type="OrthoDB" id="5298023at2"/>
<reference evidence="3 4" key="1">
    <citation type="submission" date="2018-01" db="EMBL/GenBank/DDBJ databases">
        <title>Whole genome sequencing of Histamine producing bacteria.</title>
        <authorList>
            <person name="Butler K."/>
        </authorList>
    </citation>
    <scope>NUCLEOTIDE SEQUENCE [LARGE SCALE GENOMIC DNA]</scope>
    <source>
        <strain evidence="3 4">JCM 12947</strain>
    </source>
</reference>
<protein>
    <submittedName>
        <fullName evidence="3">Molybdenum cofactor cytidylyltransferase</fullName>
    </submittedName>
</protein>
<keyword evidence="3" id="KW-0808">Transferase</keyword>
<dbReference type="Pfam" id="PF12804">
    <property type="entry name" value="NTP_transf_3"/>
    <property type="match status" value="1"/>
</dbReference>
<keyword evidence="4" id="KW-1185">Reference proteome</keyword>
<dbReference type="Proteomes" id="UP000240987">
    <property type="component" value="Unassembled WGS sequence"/>
</dbReference>
<evidence type="ECO:0000313" key="4">
    <source>
        <dbReference type="Proteomes" id="UP000240987"/>
    </source>
</evidence>
<dbReference type="PANTHER" id="PTHR43777:SF1">
    <property type="entry name" value="MOLYBDENUM COFACTOR CYTIDYLYLTRANSFERASE"/>
    <property type="match status" value="1"/>
</dbReference>
<keyword evidence="1" id="KW-0460">Magnesium</keyword>
<feature type="domain" description="MobA-like NTP transferase" evidence="2">
    <location>
        <begin position="13"/>
        <end position="164"/>
    </location>
</feature>
<gene>
    <name evidence="3" type="primary">mocA</name>
    <name evidence="3" type="ORF">C9J12_12140</name>
</gene>
<comment type="caution">
    <text evidence="3">The sequence shown here is derived from an EMBL/GenBank/DDBJ whole genome shotgun (WGS) entry which is preliminary data.</text>
</comment>
<evidence type="ECO:0000256" key="1">
    <source>
        <dbReference type="ARBA" id="ARBA00022842"/>
    </source>
</evidence>
<dbReference type="CDD" id="cd04182">
    <property type="entry name" value="GT_2_like_f"/>
    <property type="match status" value="1"/>
</dbReference>
<proteinExistence type="predicted"/>
<dbReference type="EMBL" id="PYMJ01000010">
    <property type="protein sequence ID" value="PSU48356.1"/>
    <property type="molecule type" value="Genomic_DNA"/>
</dbReference>
<evidence type="ECO:0000313" key="3">
    <source>
        <dbReference type="EMBL" id="PSU48356.1"/>
    </source>
</evidence>
<evidence type="ECO:0000259" key="2">
    <source>
        <dbReference type="Pfam" id="PF12804"/>
    </source>
</evidence>
<dbReference type="InterPro" id="IPR029044">
    <property type="entry name" value="Nucleotide-diphossugar_trans"/>
</dbReference>
<dbReference type="AlphaFoldDB" id="A0A2T3JHC0"/>
<keyword evidence="3" id="KW-0548">Nucleotidyltransferase</keyword>
<dbReference type="NCBIfam" id="TIGR03310">
    <property type="entry name" value="matur_MocA_YgfJ"/>
    <property type="match status" value="1"/>
</dbReference>
<name>A0A2T3JHC0_9GAMM</name>
<dbReference type="SUPFAM" id="SSF53448">
    <property type="entry name" value="Nucleotide-diphospho-sugar transferases"/>
    <property type="match status" value="1"/>
</dbReference>
<organism evidence="3 4">
    <name type="scientific">Photobacterium frigidiphilum</name>
    <dbReference type="NCBI Taxonomy" id="264736"/>
    <lineage>
        <taxon>Bacteria</taxon>
        <taxon>Pseudomonadati</taxon>
        <taxon>Pseudomonadota</taxon>
        <taxon>Gammaproteobacteria</taxon>
        <taxon>Vibrionales</taxon>
        <taxon>Vibrionaceae</taxon>
        <taxon>Photobacterium</taxon>
    </lineage>
</organism>
<dbReference type="GO" id="GO:0016779">
    <property type="term" value="F:nucleotidyltransferase activity"/>
    <property type="evidence" value="ECO:0007669"/>
    <property type="project" value="UniProtKB-KW"/>
</dbReference>
<dbReference type="PANTHER" id="PTHR43777">
    <property type="entry name" value="MOLYBDENUM COFACTOR CYTIDYLYLTRANSFERASE"/>
    <property type="match status" value="1"/>
</dbReference>